<sequence>MQTPHISVLLNEVVENFKNLKGTFIDCTLGYAGHSSAILKTNPNLNLIACDRDIEAINFSTKRLEIFKDRVKIIKGNFSEILSKLNQTEKENIVAILADIGVSSLQLDKNDRGFALNSDSLDMRMDSTSKLSAYEVVNEYTQTKLEHIFKEYAELTSAKILANKIVNARAIKPIKSAKELTNIIGKRSVNGRNVSEAILAFQAIRIEVNKELDELKTLLDCIKNSGIKNCIVAIISFHSLEDRIVKNTFKLWQSDCICPPQSARCVCGKNHAIGKILTKKPIIASQTELKANPRSSSAKMRIFKIL</sequence>
<keyword evidence="9" id="KW-1185">Reference proteome</keyword>
<comment type="subcellular location">
    <subcellularLocation>
        <location evidence="7">Cytoplasm</location>
    </subcellularLocation>
</comment>
<evidence type="ECO:0000256" key="5">
    <source>
        <dbReference type="ARBA" id="ARBA00022679"/>
    </source>
</evidence>
<evidence type="ECO:0000256" key="6">
    <source>
        <dbReference type="ARBA" id="ARBA00022691"/>
    </source>
</evidence>
<feature type="binding site" evidence="7">
    <location>
        <begin position="32"/>
        <end position="34"/>
    </location>
    <ligand>
        <name>S-adenosyl-L-methionine</name>
        <dbReference type="ChEBI" id="CHEBI:59789"/>
    </ligand>
</feature>
<evidence type="ECO:0000313" key="9">
    <source>
        <dbReference type="Proteomes" id="UP000789803"/>
    </source>
</evidence>
<name>A0ABN7K723_9BACT</name>
<organism evidence="8 9">
    <name type="scientific">Campylobacter majalis</name>
    <dbReference type="NCBI Taxonomy" id="2790656"/>
    <lineage>
        <taxon>Bacteria</taxon>
        <taxon>Pseudomonadati</taxon>
        <taxon>Campylobacterota</taxon>
        <taxon>Epsilonproteobacteria</taxon>
        <taxon>Campylobacterales</taxon>
        <taxon>Campylobacteraceae</taxon>
        <taxon>Campylobacter</taxon>
    </lineage>
</organism>
<dbReference type="HAMAP" id="MF_01007">
    <property type="entry name" value="16SrRNA_methyltr_H"/>
    <property type="match status" value="1"/>
</dbReference>
<dbReference type="Pfam" id="PF01795">
    <property type="entry name" value="Methyltransf_5"/>
    <property type="match status" value="1"/>
</dbReference>
<dbReference type="PANTHER" id="PTHR11265">
    <property type="entry name" value="S-ADENOSYL-METHYLTRANSFERASE MRAW"/>
    <property type="match status" value="1"/>
</dbReference>
<evidence type="ECO:0000256" key="2">
    <source>
        <dbReference type="ARBA" id="ARBA00022490"/>
    </source>
</evidence>
<comment type="similarity">
    <text evidence="1 7">Belongs to the methyltransferase superfamily. RsmH family.</text>
</comment>
<keyword evidence="2 7" id="KW-0963">Cytoplasm</keyword>
<dbReference type="SUPFAM" id="SSF81799">
    <property type="entry name" value="Putative methyltransferase TM0872, insert domain"/>
    <property type="match status" value="1"/>
</dbReference>
<dbReference type="PANTHER" id="PTHR11265:SF0">
    <property type="entry name" value="12S RRNA N4-METHYLCYTIDINE METHYLTRANSFERASE"/>
    <property type="match status" value="1"/>
</dbReference>
<dbReference type="GO" id="GO:0032259">
    <property type="term" value="P:methylation"/>
    <property type="evidence" value="ECO:0007669"/>
    <property type="project" value="UniProtKB-KW"/>
</dbReference>
<feature type="binding site" evidence="7">
    <location>
        <position position="106"/>
    </location>
    <ligand>
        <name>S-adenosyl-L-methionine</name>
        <dbReference type="ChEBI" id="CHEBI:59789"/>
    </ligand>
</feature>
<accession>A0ABN7K723</accession>
<dbReference type="Gene3D" id="1.10.150.170">
    <property type="entry name" value="Putative methyltransferase TM0872, insert domain"/>
    <property type="match status" value="1"/>
</dbReference>
<dbReference type="InterPro" id="IPR023397">
    <property type="entry name" value="SAM-dep_MeTrfase_MraW_recog"/>
</dbReference>
<evidence type="ECO:0000313" key="8">
    <source>
        <dbReference type="EMBL" id="CAD7287759.1"/>
    </source>
</evidence>
<dbReference type="RefSeq" id="WP_229932456.1">
    <property type="nucleotide sequence ID" value="NZ_CAJHOF010000004.1"/>
</dbReference>
<dbReference type="Proteomes" id="UP000789803">
    <property type="component" value="Unassembled WGS sequence"/>
</dbReference>
<comment type="catalytic activity">
    <reaction evidence="7">
        <text>cytidine(1402) in 16S rRNA + S-adenosyl-L-methionine = N(4)-methylcytidine(1402) in 16S rRNA + S-adenosyl-L-homocysteine + H(+)</text>
        <dbReference type="Rhea" id="RHEA:42928"/>
        <dbReference type="Rhea" id="RHEA-COMP:10286"/>
        <dbReference type="Rhea" id="RHEA-COMP:10287"/>
        <dbReference type="ChEBI" id="CHEBI:15378"/>
        <dbReference type="ChEBI" id="CHEBI:57856"/>
        <dbReference type="ChEBI" id="CHEBI:59789"/>
        <dbReference type="ChEBI" id="CHEBI:74506"/>
        <dbReference type="ChEBI" id="CHEBI:82748"/>
        <dbReference type="EC" id="2.1.1.199"/>
    </reaction>
</comment>
<dbReference type="InterPro" id="IPR029063">
    <property type="entry name" value="SAM-dependent_MTases_sf"/>
</dbReference>
<dbReference type="GO" id="GO:0008168">
    <property type="term" value="F:methyltransferase activity"/>
    <property type="evidence" value="ECO:0007669"/>
    <property type="project" value="UniProtKB-KW"/>
</dbReference>
<proteinExistence type="inferred from homology"/>
<evidence type="ECO:0000256" key="7">
    <source>
        <dbReference type="HAMAP-Rule" id="MF_01007"/>
    </source>
</evidence>
<reference evidence="8 9" key="1">
    <citation type="submission" date="2020-11" db="EMBL/GenBank/DDBJ databases">
        <authorList>
            <person name="Peeters C."/>
        </authorList>
    </citation>
    <scope>NUCLEOTIDE SEQUENCE [LARGE SCALE GENOMIC DNA]</scope>
    <source>
        <strain evidence="8 9">LMG 7974</strain>
    </source>
</reference>
<gene>
    <name evidence="7 8" type="primary">rsmH</name>
    <name evidence="8" type="ORF">LMG7974_00640</name>
</gene>
<evidence type="ECO:0000256" key="1">
    <source>
        <dbReference type="ARBA" id="ARBA00010396"/>
    </source>
</evidence>
<dbReference type="NCBIfam" id="TIGR00006">
    <property type="entry name" value="16S rRNA (cytosine(1402)-N(4))-methyltransferase RsmH"/>
    <property type="match status" value="1"/>
</dbReference>
<keyword evidence="4 7" id="KW-0489">Methyltransferase</keyword>
<keyword evidence="6 7" id="KW-0949">S-adenosyl-L-methionine</keyword>
<protein>
    <recommendedName>
        <fullName evidence="7">Ribosomal RNA small subunit methyltransferase H</fullName>
        <ecNumber evidence="7">2.1.1.199</ecNumber>
    </recommendedName>
    <alternativeName>
        <fullName evidence="7">16S rRNA m(4)C1402 methyltransferase</fullName>
    </alternativeName>
    <alternativeName>
        <fullName evidence="7">rRNA (cytosine-N(4)-)-methyltransferase RsmH</fullName>
    </alternativeName>
</protein>
<feature type="binding site" evidence="7">
    <location>
        <position position="78"/>
    </location>
    <ligand>
        <name>S-adenosyl-L-methionine</name>
        <dbReference type="ChEBI" id="CHEBI:59789"/>
    </ligand>
</feature>
<keyword evidence="3 7" id="KW-0698">rRNA processing</keyword>
<feature type="binding site" evidence="7">
    <location>
        <position position="51"/>
    </location>
    <ligand>
        <name>S-adenosyl-L-methionine</name>
        <dbReference type="ChEBI" id="CHEBI:59789"/>
    </ligand>
</feature>
<feature type="binding site" evidence="7">
    <location>
        <position position="99"/>
    </location>
    <ligand>
        <name>S-adenosyl-L-methionine</name>
        <dbReference type="ChEBI" id="CHEBI:59789"/>
    </ligand>
</feature>
<comment type="caution">
    <text evidence="8">The sequence shown here is derived from an EMBL/GenBank/DDBJ whole genome shotgun (WGS) entry which is preliminary data.</text>
</comment>
<evidence type="ECO:0000256" key="4">
    <source>
        <dbReference type="ARBA" id="ARBA00022603"/>
    </source>
</evidence>
<dbReference type="InterPro" id="IPR002903">
    <property type="entry name" value="RsmH"/>
</dbReference>
<dbReference type="EMBL" id="CAJHOF010000004">
    <property type="protein sequence ID" value="CAD7287759.1"/>
    <property type="molecule type" value="Genomic_DNA"/>
</dbReference>
<dbReference type="PIRSF" id="PIRSF004486">
    <property type="entry name" value="MraW"/>
    <property type="match status" value="1"/>
</dbReference>
<dbReference type="SUPFAM" id="SSF53335">
    <property type="entry name" value="S-adenosyl-L-methionine-dependent methyltransferases"/>
    <property type="match status" value="1"/>
</dbReference>
<comment type="function">
    <text evidence="7">Specifically methylates the N4 position of cytidine in position 1402 (C1402) of 16S rRNA.</text>
</comment>
<evidence type="ECO:0000256" key="3">
    <source>
        <dbReference type="ARBA" id="ARBA00022552"/>
    </source>
</evidence>
<keyword evidence="5 7" id="KW-0808">Transferase</keyword>
<dbReference type="Gene3D" id="3.40.50.150">
    <property type="entry name" value="Vaccinia Virus protein VP39"/>
    <property type="match status" value="1"/>
</dbReference>
<dbReference type="EC" id="2.1.1.199" evidence="7"/>